<dbReference type="PROSITE" id="PS00680">
    <property type="entry name" value="MAP_1"/>
    <property type="match status" value="1"/>
</dbReference>
<evidence type="ECO:0000256" key="1">
    <source>
        <dbReference type="ARBA" id="ARBA00002521"/>
    </source>
</evidence>
<feature type="binding site" evidence="6">
    <location>
        <position position="240"/>
    </location>
    <ligand>
        <name>a divalent metal cation</name>
        <dbReference type="ChEBI" id="CHEBI:60240"/>
        <label>1</label>
    </ligand>
</feature>
<dbReference type="GO" id="GO:0005829">
    <property type="term" value="C:cytosol"/>
    <property type="evidence" value="ECO:0007669"/>
    <property type="project" value="TreeGrafter"/>
</dbReference>
<evidence type="ECO:0000313" key="10">
    <source>
        <dbReference type="Proteomes" id="UP000005089"/>
    </source>
</evidence>
<dbReference type="GO" id="GO:0004239">
    <property type="term" value="F:initiator methionyl aminopeptidase activity"/>
    <property type="evidence" value="ECO:0007669"/>
    <property type="project" value="UniProtKB-UniRule"/>
</dbReference>
<dbReference type="GO" id="GO:0046872">
    <property type="term" value="F:metal ion binding"/>
    <property type="evidence" value="ECO:0007669"/>
    <property type="project" value="UniProtKB-UniRule"/>
</dbReference>
<dbReference type="AlphaFoldDB" id="C3X7K5"/>
<dbReference type="NCBIfam" id="NF008970">
    <property type="entry name" value="PRK12318.1"/>
    <property type="match status" value="1"/>
</dbReference>
<dbReference type="HAMAP" id="MF_01974">
    <property type="entry name" value="MetAP_1"/>
    <property type="match status" value="1"/>
</dbReference>
<feature type="binding site" evidence="6">
    <location>
        <position position="183"/>
    </location>
    <ligand>
        <name>substrate</name>
    </ligand>
</feature>
<dbReference type="InterPro" id="IPR000994">
    <property type="entry name" value="Pept_M24"/>
</dbReference>
<evidence type="ECO:0000256" key="2">
    <source>
        <dbReference type="ARBA" id="ARBA00022438"/>
    </source>
</evidence>
<comment type="similarity">
    <text evidence="6">Belongs to the peptidase M24A family. Methionine aminopeptidase type 1 subfamily.</text>
</comment>
<dbReference type="Gene3D" id="3.90.230.10">
    <property type="entry name" value="Creatinase/methionine aminopeptidase superfamily"/>
    <property type="match status" value="1"/>
</dbReference>
<dbReference type="GO" id="GO:0070006">
    <property type="term" value="F:metalloaminopeptidase activity"/>
    <property type="evidence" value="ECO:0007669"/>
    <property type="project" value="UniProtKB-UniRule"/>
</dbReference>
<feature type="binding site" evidence="6">
    <location>
        <position position="113"/>
    </location>
    <ligand>
        <name>a divalent metal cation</name>
        <dbReference type="ChEBI" id="CHEBI:60240"/>
        <label>1</label>
    </ligand>
</feature>
<evidence type="ECO:0000256" key="6">
    <source>
        <dbReference type="HAMAP-Rule" id="MF_01974"/>
    </source>
</evidence>
<accession>C3X7K5</accession>
<dbReference type="GO" id="GO:0006508">
    <property type="term" value="P:proteolysis"/>
    <property type="evidence" value="ECO:0007669"/>
    <property type="project" value="UniProtKB-KW"/>
</dbReference>
<dbReference type="EC" id="3.4.11.18" evidence="6 7"/>
<gene>
    <name evidence="6 9" type="primary">map</name>
    <name evidence="9" type="ORF">OFBG_00209</name>
</gene>
<feature type="domain" description="Peptidase M24" evidence="8">
    <location>
        <begin position="13"/>
        <end position="247"/>
    </location>
</feature>
<dbReference type="OrthoDB" id="9802055at2"/>
<feature type="binding site" evidence="6">
    <location>
        <position position="113"/>
    </location>
    <ligand>
        <name>a divalent metal cation</name>
        <dbReference type="ChEBI" id="CHEBI:60240"/>
        <label>2</label>
        <note>catalytic</note>
    </ligand>
</feature>
<sequence length="269" mass="29645">MAIIPIKNAEQIEGIRKASQLAAEVLDYVAPFVKPGVSTGELDKLCHEFIIAHDAIPAPLNYCPPGYTPYPNATCISLNDVVCHGIPNFNKLLKKGDSINIDITVIKDGYFGDTSRMYFAGEPSIMAKRLAKITYECMWLGIMEVKPGAHLGDIGYVIQDYAENAGYSVVREFCGHGVGLEFHEEPQVLHYGRRGTLAELKPGMIFTIEPMINAGGKSIRAMPDGWTIRTKDRSLSAQWEHTILVTDTGYEVLTVSPDMPSPPNFAKKK</sequence>
<keyword evidence="10" id="KW-1185">Reference proteome</keyword>
<dbReference type="NCBIfam" id="TIGR00500">
    <property type="entry name" value="met_pdase_I"/>
    <property type="match status" value="1"/>
</dbReference>
<evidence type="ECO:0000256" key="4">
    <source>
        <dbReference type="ARBA" id="ARBA00022723"/>
    </source>
</evidence>
<keyword evidence="2 6" id="KW-0031">Aminopeptidase</keyword>
<dbReference type="EMBL" id="GG658170">
    <property type="protein sequence ID" value="EEO29181.1"/>
    <property type="molecule type" value="Genomic_DNA"/>
</dbReference>
<keyword evidence="5 6" id="KW-0378">Hydrolase</keyword>
<dbReference type="InterPro" id="IPR002467">
    <property type="entry name" value="Pept_M24A_MAP1"/>
</dbReference>
<organism evidence="9 10">
    <name type="scientific">Oxalobacter formigenes OXCC13</name>
    <dbReference type="NCBI Taxonomy" id="556269"/>
    <lineage>
        <taxon>Bacteria</taxon>
        <taxon>Pseudomonadati</taxon>
        <taxon>Pseudomonadota</taxon>
        <taxon>Betaproteobacteria</taxon>
        <taxon>Burkholderiales</taxon>
        <taxon>Oxalobacteraceae</taxon>
        <taxon>Oxalobacter</taxon>
    </lineage>
</organism>
<dbReference type="RefSeq" id="WP_005879512.1">
    <property type="nucleotide sequence ID" value="NZ_CP019430.1"/>
</dbReference>
<dbReference type="InterPro" id="IPR001714">
    <property type="entry name" value="Pept_M24_MAP"/>
</dbReference>
<comment type="catalytic activity">
    <reaction evidence="6 7">
        <text>Release of N-terminal amino acids, preferentially methionine, from peptides and arylamides.</text>
        <dbReference type="EC" id="3.4.11.18"/>
    </reaction>
</comment>
<evidence type="ECO:0000313" key="9">
    <source>
        <dbReference type="EMBL" id="EEO29181.1"/>
    </source>
</evidence>
<dbReference type="MEROPS" id="M24.001"/>
<feature type="binding site" evidence="6">
    <location>
        <position position="209"/>
    </location>
    <ligand>
        <name>a divalent metal cation</name>
        <dbReference type="ChEBI" id="CHEBI:60240"/>
        <label>2</label>
        <note>catalytic</note>
    </ligand>
</feature>
<dbReference type="InterPro" id="IPR036005">
    <property type="entry name" value="Creatinase/aminopeptidase-like"/>
</dbReference>
<dbReference type="CDD" id="cd01086">
    <property type="entry name" value="MetAP1"/>
    <property type="match status" value="1"/>
</dbReference>
<dbReference type="SUPFAM" id="SSF55920">
    <property type="entry name" value="Creatinase/aminopeptidase"/>
    <property type="match status" value="1"/>
</dbReference>
<evidence type="ECO:0000256" key="3">
    <source>
        <dbReference type="ARBA" id="ARBA00022670"/>
    </source>
</evidence>
<evidence type="ECO:0000256" key="7">
    <source>
        <dbReference type="RuleBase" id="RU003653"/>
    </source>
</evidence>
<dbReference type="HOGENOM" id="CLU_015857_0_1_4"/>
<keyword evidence="3 6" id="KW-0645">Protease</keyword>
<comment type="subunit">
    <text evidence="6">Monomer.</text>
</comment>
<dbReference type="PRINTS" id="PR00599">
    <property type="entry name" value="MAPEPTIDASE"/>
</dbReference>
<dbReference type="Pfam" id="PF00557">
    <property type="entry name" value="Peptidase_M24"/>
    <property type="match status" value="1"/>
</dbReference>
<dbReference type="STRING" id="847.BRW83_2069"/>
<keyword evidence="4 6" id="KW-0479">Metal-binding</keyword>
<feature type="binding site" evidence="6">
    <location>
        <position position="176"/>
    </location>
    <ligand>
        <name>a divalent metal cation</name>
        <dbReference type="ChEBI" id="CHEBI:60240"/>
        <label>2</label>
        <note>catalytic</note>
    </ligand>
</feature>
<dbReference type="Proteomes" id="UP000005089">
    <property type="component" value="Unassembled WGS sequence"/>
</dbReference>
<feature type="binding site" evidence="6">
    <location>
        <position position="240"/>
    </location>
    <ligand>
        <name>a divalent metal cation</name>
        <dbReference type="ChEBI" id="CHEBI:60240"/>
        <label>2</label>
        <note>catalytic</note>
    </ligand>
</feature>
<comment type="cofactor">
    <cofactor evidence="6">
        <name>Co(2+)</name>
        <dbReference type="ChEBI" id="CHEBI:48828"/>
    </cofactor>
    <cofactor evidence="6">
        <name>Zn(2+)</name>
        <dbReference type="ChEBI" id="CHEBI:29105"/>
    </cofactor>
    <cofactor evidence="6">
        <name>Mn(2+)</name>
        <dbReference type="ChEBI" id="CHEBI:29035"/>
    </cofactor>
    <cofactor evidence="6">
        <name>Fe(2+)</name>
        <dbReference type="ChEBI" id="CHEBI:29033"/>
    </cofactor>
    <text evidence="6">Binds 2 divalent metal cations per subunit. Has a high-affinity and a low affinity metal-binding site. The true nature of the physiological cofactor is under debate. The enzyme is active with cobalt, zinc, manganese or divalent iron ions. Most likely, methionine aminopeptidases function as mononuclear Fe(2+)-metalloproteases under physiological conditions, and the catalytically relevant metal-binding site has been assigned to the histidine-containing high-affinity site.</text>
</comment>
<dbReference type="PANTHER" id="PTHR43330">
    <property type="entry name" value="METHIONINE AMINOPEPTIDASE"/>
    <property type="match status" value="1"/>
</dbReference>
<protein>
    <recommendedName>
        <fullName evidence="6 7">Methionine aminopeptidase</fullName>
        <shortName evidence="6">MAP</shortName>
        <shortName evidence="6">MetAP</shortName>
        <ecNumber evidence="6 7">3.4.11.18</ecNumber>
    </recommendedName>
    <alternativeName>
        <fullName evidence="6">Peptidase M</fullName>
    </alternativeName>
</protein>
<dbReference type="PANTHER" id="PTHR43330:SF27">
    <property type="entry name" value="METHIONINE AMINOPEPTIDASE"/>
    <property type="match status" value="1"/>
</dbReference>
<comment type="function">
    <text evidence="1 6">Removes the N-terminal methionine from nascent proteins. The N-terminal methionine is often cleaved when the second residue in the primary sequence is small and uncharged (Met-Ala-, Cys, Gly, Pro, Ser, Thr, or Val). Requires deformylation of the N(alpha)-formylated initiator methionine before it can be hydrolyzed.</text>
</comment>
<feature type="binding site" evidence="6">
    <location>
        <position position="84"/>
    </location>
    <ligand>
        <name>substrate</name>
    </ligand>
</feature>
<feature type="binding site" evidence="6">
    <location>
        <position position="102"/>
    </location>
    <ligand>
        <name>a divalent metal cation</name>
        <dbReference type="ChEBI" id="CHEBI:60240"/>
        <label>1</label>
    </ligand>
</feature>
<evidence type="ECO:0000259" key="8">
    <source>
        <dbReference type="Pfam" id="PF00557"/>
    </source>
</evidence>
<proteinExistence type="inferred from homology"/>
<evidence type="ECO:0000256" key="5">
    <source>
        <dbReference type="ARBA" id="ARBA00022801"/>
    </source>
</evidence>
<name>C3X7K5_OXAFO</name>
<reference evidence="9 10" key="1">
    <citation type="submission" date="2009-02" db="EMBL/GenBank/DDBJ databases">
        <title>The Genome Sequence of Oxalobacter formigenes OXCC13.</title>
        <authorList>
            <consortium name="The Broad Institute Genome Sequencing Platform"/>
            <person name="Ward D."/>
            <person name="Young S.K."/>
            <person name="Kodira C.D."/>
            <person name="Zeng Q."/>
            <person name="Koehrsen M."/>
            <person name="Alvarado L."/>
            <person name="Berlin A."/>
            <person name="Borenstein D."/>
            <person name="Chen Z."/>
            <person name="Engels R."/>
            <person name="Freedman E."/>
            <person name="Gellesch M."/>
            <person name="Goldberg J."/>
            <person name="Griggs A."/>
            <person name="Gujja S."/>
            <person name="Heiman D."/>
            <person name="Hepburn T."/>
            <person name="Howarth C."/>
            <person name="Jen D."/>
            <person name="Larson L."/>
            <person name="Lewis B."/>
            <person name="Mehta T."/>
            <person name="Park D."/>
            <person name="Pearson M."/>
            <person name="Roberts A."/>
            <person name="Saif S."/>
            <person name="Shea T."/>
            <person name="Shenoy N."/>
            <person name="Sisk P."/>
            <person name="Stolte C."/>
            <person name="Sykes S."/>
            <person name="Walk T."/>
            <person name="White J."/>
            <person name="Yandava C."/>
            <person name="Allison M.J."/>
            <person name="Lander E."/>
            <person name="Nusbaum C."/>
            <person name="Galagan J."/>
            <person name="Birren B."/>
        </authorList>
    </citation>
    <scope>NUCLEOTIDE SEQUENCE [LARGE SCALE GENOMIC DNA]</scope>
    <source>
        <strain evidence="9 10">OXCC13</strain>
    </source>
</reference>
<dbReference type="eggNOG" id="COG0024">
    <property type="taxonomic scope" value="Bacteria"/>
</dbReference>